<sequence>MEKDLIRLDNYIDTHVHTAPDIKPRICSDREAATTARNENMAGLVIKCHVESTATRAWIAQKYSNIPVIGGICLNSSVGGINPSAVKICAQLGGKIVWLPTISAGEIPLDSDKLEEILALVRDYDLVLSTGHLGVENIFRVLDLAHSWNLKRILINHPLTGVIGATIDEQKEMSGYGYLEHCFVACMPQHDGLEPQKIARAIQEVGAQKCIMATDFGQTHNDIPVQGFKQFIQAMLNEGITKKQIDTMCRDNPCNLLF</sequence>
<dbReference type="InterPro" id="IPR032466">
    <property type="entry name" value="Metal_Hydrolase"/>
</dbReference>
<reference evidence="1" key="1">
    <citation type="submission" date="2020-07" db="EMBL/GenBank/DDBJ databases">
        <title>Methanobacterium. sp. MethCan genome.</title>
        <authorList>
            <person name="Postec A."/>
            <person name="Quemeneur M."/>
        </authorList>
    </citation>
    <scope>NUCLEOTIDE SEQUENCE</scope>
    <source>
        <strain evidence="1">MethCAN</strain>
    </source>
</reference>
<dbReference type="GeneID" id="64820915"/>
<dbReference type="Pfam" id="PF19799">
    <property type="entry name" value="DUF6282"/>
    <property type="match status" value="2"/>
</dbReference>
<dbReference type="InterPro" id="IPR016797">
    <property type="entry name" value="UCP021898"/>
</dbReference>
<dbReference type="Proteomes" id="UP000681041">
    <property type="component" value="Chromosome"/>
</dbReference>
<dbReference type="PIRSF" id="PIRSF021898">
    <property type="entry name" value="UCP021898"/>
    <property type="match status" value="1"/>
</dbReference>
<dbReference type="AlphaFoldDB" id="A0A8T8K8J4"/>
<accession>A0A8T8K8J4</accession>
<evidence type="ECO:0000313" key="1">
    <source>
        <dbReference type="EMBL" id="QUH23895.1"/>
    </source>
</evidence>
<dbReference type="SUPFAM" id="SSF51556">
    <property type="entry name" value="Metallo-dependent hydrolases"/>
    <property type="match status" value="1"/>
</dbReference>
<dbReference type="RefSeq" id="WP_211532852.1">
    <property type="nucleotide sequence ID" value="NZ_CP058560.1"/>
</dbReference>
<proteinExistence type="predicted"/>
<dbReference type="OrthoDB" id="25479at2157"/>
<gene>
    <name evidence="1" type="ORF">HYG87_09080</name>
</gene>
<dbReference type="InterPro" id="IPR046249">
    <property type="entry name" value="DUF6282"/>
</dbReference>
<dbReference type="Gene3D" id="3.20.20.140">
    <property type="entry name" value="Metal-dependent hydrolases"/>
    <property type="match status" value="1"/>
</dbReference>
<keyword evidence="2" id="KW-1185">Reference proteome</keyword>
<dbReference type="EMBL" id="CP058560">
    <property type="protein sequence ID" value="QUH23895.1"/>
    <property type="molecule type" value="Genomic_DNA"/>
</dbReference>
<evidence type="ECO:0000313" key="2">
    <source>
        <dbReference type="Proteomes" id="UP000681041"/>
    </source>
</evidence>
<organism evidence="1 2">
    <name type="scientific">Methanobacterium alkalithermotolerans</name>
    <dbReference type="NCBI Taxonomy" id="2731220"/>
    <lineage>
        <taxon>Archaea</taxon>
        <taxon>Methanobacteriati</taxon>
        <taxon>Methanobacteriota</taxon>
        <taxon>Methanomada group</taxon>
        <taxon>Methanobacteria</taxon>
        <taxon>Methanobacteriales</taxon>
        <taxon>Methanobacteriaceae</taxon>
        <taxon>Methanobacterium</taxon>
    </lineage>
</organism>
<name>A0A8T8K8J4_9EURY</name>
<protein>
    <submittedName>
        <fullName evidence="1">Uncharacterized protein</fullName>
    </submittedName>
</protein>
<dbReference type="KEGG" id="meme:HYG87_09080"/>